<evidence type="ECO:0000259" key="4">
    <source>
        <dbReference type="Pfam" id="PF00847"/>
    </source>
</evidence>
<gene>
    <name evidence="6" type="ORF">HMPREF0454_01186</name>
</gene>
<dbReference type="SUPFAM" id="SSF54171">
    <property type="entry name" value="DNA-binding domain"/>
    <property type="match status" value="1"/>
</dbReference>
<dbReference type="Pfam" id="PF13392">
    <property type="entry name" value="HNH_3"/>
    <property type="match status" value="1"/>
</dbReference>
<dbReference type="InterPro" id="IPR003615">
    <property type="entry name" value="HNH_nuc"/>
</dbReference>
<accession>G9Y3Q6</accession>
<evidence type="ECO:0000259" key="5">
    <source>
        <dbReference type="Pfam" id="PF13392"/>
    </source>
</evidence>
<feature type="domain" description="AP2/ERF" evidence="4">
    <location>
        <begin position="120"/>
        <end position="165"/>
    </location>
</feature>
<evidence type="ECO:0000313" key="7">
    <source>
        <dbReference type="Proteomes" id="UP000005959"/>
    </source>
</evidence>
<keyword evidence="3" id="KW-0804">Transcription</keyword>
<sequence>MNNKLITSDEATHLLSYNPRTGSFVWNWRAGSSKAIKSWNGRFAGKLAGTINDDGYLVIGINRRIYPAHRLAWLIFYGEHPEGILDHINRVRTDNRIENLRKATHSQNMQNRKMQSNNKSGFRGVSWDERYGKWRARIKVSGKIISLGYHPTAEKASIAFEQARKIHHIT</sequence>
<protein>
    <submittedName>
        <fullName evidence="6">AP2 domain protein</fullName>
    </submittedName>
</protein>
<dbReference type="GO" id="GO:0003677">
    <property type="term" value="F:DNA binding"/>
    <property type="evidence" value="ECO:0007669"/>
    <property type="project" value="UniProtKB-KW"/>
</dbReference>
<dbReference type="RefSeq" id="WP_004090829.1">
    <property type="nucleotide sequence ID" value="NZ_JH417497.1"/>
</dbReference>
<dbReference type="Gene3D" id="3.90.75.20">
    <property type="match status" value="1"/>
</dbReference>
<dbReference type="AlphaFoldDB" id="G9Y3Q6"/>
<dbReference type="InterPro" id="IPR044925">
    <property type="entry name" value="His-Me_finger_sf"/>
</dbReference>
<evidence type="ECO:0000256" key="2">
    <source>
        <dbReference type="ARBA" id="ARBA00023125"/>
    </source>
</evidence>
<dbReference type="InterPro" id="IPR001471">
    <property type="entry name" value="AP2/ERF_dom"/>
</dbReference>
<dbReference type="Gene3D" id="3.30.730.10">
    <property type="entry name" value="AP2/ERF domain"/>
    <property type="match status" value="1"/>
</dbReference>
<dbReference type="HOGENOM" id="CLU_095318_1_1_6"/>
<dbReference type="InterPro" id="IPR036955">
    <property type="entry name" value="AP2/ERF_dom_sf"/>
</dbReference>
<dbReference type="Proteomes" id="UP000005959">
    <property type="component" value="Unassembled WGS sequence"/>
</dbReference>
<evidence type="ECO:0000256" key="1">
    <source>
        <dbReference type="ARBA" id="ARBA00023015"/>
    </source>
</evidence>
<dbReference type="GO" id="GO:0003700">
    <property type="term" value="F:DNA-binding transcription factor activity"/>
    <property type="evidence" value="ECO:0007669"/>
    <property type="project" value="InterPro"/>
</dbReference>
<evidence type="ECO:0000313" key="6">
    <source>
        <dbReference type="EMBL" id="EHM45250.1"/>
    </source>
</evidence>
<dbReference type="InterPro" id="IPR016177">
    <property type="entry name" value="DNA-bd_dom_sf"/>
</dbReference>
<organism evidence="6 7">
    <name type="scientific">Hafnia alvei ATCC 51873</name>
    <dbReference type="NCBI Taxonomy" id="1002364"/>
    <lineage>
        <taxon>Bacteria</taxon>
        <taxon>Pseudomonadati</taxon>
        <taxon>Pseudomonadota</taxon>
        <taxon>Gammaproteobacteria</taxon>
        <taxon>Enterobacterales</taxon>
        <taxon>Hafniaceae</taxon>
        <taxon>Hafnia</taxon>
    </lineage>
</organism>
<proteinExistence type="predicted"/>
<reference evidence="6 7" key="1">
    <citation type="submission" date="2011-08" db="EMBL/GenBank/DDBJ databases">
        <authorList>
            <person name="Weinstock G."/>
            <person name="Sodergren E."/>
            <person name="Clifton S."/>
            <person name="Fulton L."/>
            <person name="Fulton B."/>
            <person name="Courtney L."/>
            <person name="Fronick C."/>
            <person name="Harrison M."/>
            <person name="Strong C."/>
            <person name="Farmer C."/>
            <person name="Delahaunty K."/>
            <person name="Markovic C."/>
            <person name="Hall O."/>
            <person name="Minx P."/>
            <person name="Tomlinson C."/>
            <person name="Mitreva M."/>
            <person name="Hou S."/>
            <person name="Chen J."/>
            <person name="Wollam A."/>
            <person name="Pepin K.H."/>
            <person name="Johnson M."/>
            <person name="Bhonagiri V."/>
            <person name="Zhang X."/>
            <person name="Suruliraj S."/>
            <person name="Warren W."/>
            <person name="Chinwalla A."/>
            <person name="Mardis E.R."/>
            <person name="Wilson R.K."/>
        </authorList>
    </citation>
    <scope>NUCLEOTIDE SEQUENCE [LARGE SCALE GENOMIC DNA]</scope>
    <source>
        <strain evidence="6 7">ATCC 51873</strain>
    </source>
</reference>
<name>G9Y3Q6_HAFAL</name>
<dbReference type="Pfam" id="PF00847">
    <property type="entry name" value="AP2"/>
    <property type="match status" value="1"/>
</dbReference>
<dbReference type="EMBL" id="AGCI01000019">
    <property type="protein sequence ID" value="EHM45250.1"/>
    <property type="molecule type" value="Genomic_DNA"/>
</dbReference>
<keyword evidence="2" id="KW-0238">DNA-binding</keyword>
<dbReference type="SUPFAM" id="SSF54060">
    <property type="entry name" value="His-Me finger endonucleases"/>
    <property type="match status" value="1"/>
</dbReference>
<evidence type="ECO:0000256" key="3">
    <source>
        <dbReference type="ARBA" id="ARBA00023163"/>
    </source>
</evidence>
<keyword evidence="1" id="KW-0805">Transcription regulation</keyword>
<comment type="caution">
    <text evidence="6">The sequence shown here is derived from an EMBL/GenBank/DDBJ whole genome shotgun (WGS) entry which is preliminary data.</text>
</comment>
<feature type="domain" description="HNH nuclease" evidence="5">
    <location>
        <begin position="66"/>
        <end position="110"/>
    </location>
</feature>